<dbReference type="EMBL" id="LUGG01000006">
    <property type="protein sequence ID" value="OBZ73626.1"/>
    <property type="molecule type" value="Genomic_DNA"/>
</dbReference>
<dbReference type="AlphaFoldDB" id="A0A1C7MB89"/>
<name>A0A1C7MB89_GRIFR</name>
<dbReference type="Gene3D" id="3.40.366.10">
    <property type="entry name" value="Malonyl-Coenzyme A Acyl Carrier Protein, domain 2"/>
    <property type="match status" value="2"/>
</dbReference>
<protein>
    <recommendedName>
        <fullName evidence="3">Malonyl-CoA:ACP transacylase (MAT) domain-containing protein</fullName>
    </recommendedName>
</protein>
<dbReference type="InterPro" id="IPR042104">
    <property type="entry name" value="PKS_dehydratase_sf"/>
</dbReference>
<sequence>MAVTGCSAAELLTNLHDVQTAAVVPQKGGEQAKALFAFSGQGGQYVGMGAELGRRGGCGERGGIPGVPEHSVTAWVLKLDDALRLVAVRGPEFKTVAACIEIGPHPMMFPMLRCLQGHAGAPLLLPSLRKDASDFAVLCAALAGLYALPIANDIAWSSTPSRLSRRPPAVSFRRHALFGDLRPQAAAALALILPKPRFSLFDSCVGMPSGEGVDGVFETPISQLADLVEGHKVSGFALCPPSVYHKLALAGTQHVLEHLAPMPTDAVLDLVRITYSTCSSTLRVSRARSYTTDGEHQPYCTGVFNSS</sequence>
<accession>A0A1C7MB89</accession>
<proteinExistence type="predicted"/>
<evidence type="ECO:0008006" key="3">
    <source>
        <dbReference type="Google" id="ProtNLM"/>
    </source>
</evidence>
<reference evidence="1 2" key="1">
    <citation type="submission" date="2016-03" db="EMBL/GenBank/DDBJ databases">
        <title>Whole genome sequencing of Grifola frondosa 9006-11.</title>
        <authorList>
            <person name="Min B."/>
            <person name="Park H."/>
            <person name="Kim J.-G."/>
            <person name="Cho H."/>
            <person name="Oh Y.-L."/>
            <person name="Kong W.-S."/>
            <person name="Choi I.-G."/>
        </authorList>
    </citation>
    <scope>NUCLEOTIDE SEQUENCE [LARGE SCALE GENOMIC DNA]</scope>
    <source>
        <strain evidence="1 2">9006-11</strain>
    </source>
</reference>
<evidence type="ECO:0000313" key="1">
    <source>
        <dbReference type="EMBL" id="OBZ73626.1"/>
    </source>
</evidence>
<dbReference type="GO" id="GO:0016740">
    <property type="term" value="F:transferase activity"/>
    <property type="evidence" value="ECO:0007669"/>
    <property type="project" value="InterPro"/>
</dbReference>
<comment type="caution">
    <text evidence="1">The sequence shown here is derived from an EMBL/GenBank/DDBJ whole genome shotgun (WGS) entry which is preliminary data.</text>
</comment>
<organism evidence="1 2">
    <name type="scientific">Grifola frondosa</name>
    <name type="common">Maitake</name>
    <name type="synonym">Polyporus frondosus</name>
    <dbReference type="NCBI Taxonomy" id="5627"/>
    <lineage>
        <taxon>Eukaryota</taxon>
        <taxon>Fungi</taxon>
        <taxon>Dikarya</taxon>
        <taxon>Basidiomycota</taxon>
        <taxon>Agaricomycotina</taxon>
        <taxon>Agaricomycetes</taxon>
        <taxon>Polyporales</taxon>
        <taxon>Grifolaceae</taxon>
        <taxon>Grifola</taxon>
    </lineage>
</organism>
<dbReference type="Gene3D" id="3.10.129.110">
    <property type="entry name" value="Polyketide synthase dehydratase"/>
    <property type="match status" value="1"/>
</dbReference>
<dbReference type="InterPro" id="IPR001227">
    <property type="entry name" value="Ac_transferase_dom_sf"/>
</dbReference>
<evidence type="ECO:0000313" key="2">
    <source>
        <dbReference type="Proteomes" id="UP000092993"/>
    </source>
</evidence>
<keyword evidence="2" id="KW-1185">Reference proteome</keyword>
<dbReference type="OrthoDB" id="329835at2759"/>
<gene>
    <name evidence="1" type="ORF">A0H81_06566</name>
</gene>
<dbReference type="Proteomes" id="UP000092993">
    <property type="component" value="Unassembled WGS sequence"/>
</dbReference>
<dbReference type="STRING" id="5627.A0A1C7MB89"/>